<dbReference type="NCBIfam" id="TIGR00229">
    <property type="entry name" value="sensory_box"/>
    <property type="match status" value="2"/>
</dbReference>
<evidence type="ECO:0000259" key="17">
    <source>
        <dbReference type="PROSITE" id="PS50110"/>
    </source>
</evidence>
<dbReference type="InterPro" id="IPR001789">
    <property type="entry name" value="Sig_transdc_resp-reg_receiver"/>
</dbReference>
<keyword evidence="7" id="KW-0547">Nucleotide-binding</keyword>
<evidence type="ECO:0000256" key="5">
    <source>
        <dbReference type="ARBA" id="ARBA00022553"/>
    </source>
</evidence>
<dbReference type="EC" id="2.7.13.3" evidence="4"/>
<name>A0A8S9SVP3_9CYAN</name>
<dbReference type="Gene3D" id="3.30.565.10">
    <property type="entry name" value="Histidine kinase-like ATPase, C-terminal domain"/>
    <property type="match status" value="1"/>
</dbReference>
<protein>
    <recommendedName>
        <fullName evidence="13">Circadian input-output histidine kinase CikA</fullName>
        <ecNumber evidence="4">2.7.13.3</ecNumber>
    </recommendedName>
</protein>
<dbReference type="PROSITE" id="PS50113">
    <property type="entry name" value="PAC"/>
    <property type="match status" value="2"/>
</dbReference>
<reference evidence="20" key="1">
    <citation type="journal article" date="2015" name="Genome Announc.">
        <title>Draft Genome Sequence of Tolypothrix boutellei Strain VB521301.</title>
        <authorList>
            <person name="Chandrababunaidu M.M."/>
            <person name="Singh D."/>
            <person name="Sen D."/>
            <person name="Bhan S."/>
            <person name="Das S."/>
            <person name="Gupta A."/>
            <person name="Adhikary S.P."/>
            <person name="Tripathy S."/>
        </authorList>
    </citation>
    <scope>NUCLEOTIDE SEQUENCE</scope>
    <source>
        <strain evidence="20">VB521301</strain>
    </source>
</reference>
<comment type="subcellular location">
    <subcellularLocation>
        <location evidence="2">Membrane</location>
    </subcellularLocation>
</comment>
<keyword evidence="5 14" id="KW-0597">Phosphoprotein</keyword>
<dbReference type="PANTHER" id="PTHR43047:SF72">
    <property type="entry name" value="OSMOSENSING HISTIDINE PROTEIN KINASE SLN1"/>
    <property type="match status" value="1"/>
</dbReference>
<evidence type="ECO:0000259" key="16">
    <source>
        <dbReference type="PROSITE" id="PS50109"/>
    </source>
</evidence>
<dbReference type="SUPFAM" id="SSF47384">
    <property type="entry name" value="Homodimeric domain of signal transducing histidine kinase"/>
    <property type="match status" value="1"/>
</dbReference>
<dbReference type="Pfam" id="PF00512">
    <property type="entry name" value="HisKA"/>
    <property type="match status" value="1"/>
</dbReference>
<dbReference type="InterPro" id="IPR001610">
    <property type="entry name" value="PAC"/>
</dbReference>
<dbReference type="Proteomes" id="UP000029738">
    <property type="component" value="Unassembled WGS sequence"/>
</dbReference>
<dbReference type="SMART" id="SM00388">
    <property type="entry name" value="HisKA"/>
    <property type="match status" value="1"/>
</dbReference>
<dbReference type="CDD" id="cd00082">
    <property type="entry name" value="HisKA"/>
    <property type="match status" value="1"/>
</dbReference>
<keyword evidence="8" id="KW-0418">Kinase</keyword>
<dbReference type="Pfam" id="PF12860">
    <property type="entry name" value="PAS_7"/>
    <property type="match status" value="1"/>
</dbReference>
<keyword evidence="11" id="KW-0472">Membrane</keyword>
<feature type="domain" description="Histidine kinase" evidence="16">
    <location>
        <begin position="861"/>
        <end position="1106"/>
    </location>
</feature>
<evidence type="ECO:0000259" key="18">
    <source>
        <dbReference type="PROSITE" id="PS50112"/>
    </source>
</evidence>
<keyword evidence="21" id="KW-1185">Reference proteome</keyword>
<dbReference type="Pfam" id="PF13188">
    <property type="entry name" value="PAS_8"/>
    <property type="match status" value="1"/>
</dbReference>
<proteinExistence type="inferred from homology"/>
<evidence type="ECO:0000256" key="10">
    <source>
        <dbReference type="ARBA" id="ARBA00023012"/>
    </source>
</evidence>
<reference evidence="20" key="2">
    <citation type="submission" date="2019-11" db="EMBL/GenBank/DDBJ databases">
        <title>Improved Assembly of Tolypothrix boutellei genome.</title>
        <authorList>
            <person name="Sarangi A.N."/>
            <person name="Mukherjee M."/>
            <person name="Ghosh S."/>
            <person name="Singh D."/>
            <person name="Das A."/>
            <person name="Kant S."/>
            <person name="Prusty A."/>
            <person name="Tripathy S."/>
        </authorList>
    </citation>
    <scope>NUCLEOTIDE SEQUENCE</scope>
    <source>
        <strain evidence="20">VB521301</strain>
    </source>
</reference>
<dbReference type="InterPro" id="IPR029016">
    <property type="entry name" value="GAF-like_dom_sf"/>
</dbReference>
<dbReference type="InterPro" id="IPR005467">
    <property type="entry name" value="His_kinase_dom"/>
</dbReference>
<evidence type="ECO:0000256" key="12">
    <source>
        <dbReference type="ARBA" id="ARBA00023306"/>
    </source>
</evidence>
<evidence type="ECO:0000256" key="8">
    <source>
        <dbReference type="ARBA" id="ARBA00022777"/>
    </source>
</evidence>
<dbReference type="CDD" id="cd17546">
    <property type="entry name" value="REC_hyHK_CKI1_RcsC-like"/>
    <property type="match status" value="1"/>
</dbReference>
<gene>
    <name evidence="20" type="ORF">DA73_0400001300</name>
</gene>
<dbReference type="Pfam" id="PF01590">
    <property type="entry name" value="GAF"/>
    <property type="match status" value="1"/>
</dbReference>
<evidence type="ECO:0000256" key="14">
    <source>
        <dbReference type="PROSITE-ProRule" id="PRU00169"/>
    </source>
</evidence>
<dbReference type="InterPro" id="IPR003018">
    <property type="entry name" value="GAF"/>
</dbReference>
<dbReference type="SMART" id="SM00086">
    <property type="entry name" value="PAC"/>
    <property type="match status" value="3"/>
</dbReference>
<dbReference type="InterPro" id="IPR035965">
    <property type="entry name" value="PAS-like_dom_sf"/>
</dbReference>
<dbReference type="PROSITE" id="PS50112">
    <property type="entry name" value="PAS"/>
    <property type="match status" value="1"/>
</dbReference>
<dbReference type="CDD" id="cd00130">
    <property type="entry name" value="PAS"/>
    <property type="match status" value="2"/>
</dbReference>
<feature type="domain" description="Response regulatory" evidence="17">
    <location>
        <begin position="1132"/>
        <end position="1269"/>
    </location>
</feature>
<dbReference type="Pfam" id="PF00072">
    <property type="entry name" value="Response_reg"/>
    <property type="match status" value="1"/>
</dbReference>
<dbReference type="GO" id="GO:0000155">
    <property type="term" value="F:phosphorelay sensor kinase activity"/>
    <property type="evidence" value="ECO:0007669"/>
    <property type="project" value="InterPro"/>
</dbReference>
<evidence type="ECO:0000256" key="11">
    <source>
        <dbReference type="ARBA" id="ARBA00023136"/>
    </source>
</evidence>
<dbReference type="CDD" id="cd16922">
    <property type="entry name" value="HATPase_EvgS-ArcB-TorS-like"/>
    <property type="match status" value="1"/>
</dbReference>
<feature type="modified residue" description="4-aspartylphosphate" evidence="14">
    <location>
        <position position="1181"/>
    </location>
</feature>
<keyword evidence="6" id="KW-0808">Transferase</keyword>
<dbReference type="PANTHER" id="PTHR43047">
    <property type="entry name" value="TWO-COMPONENT HISTIDINE PROTEIN KINASE"/>
    <property type="match status" value="1"/>
</dbReference>
<dbReference type="SUPFAM" id="SSF55781">
    <property type="entry name" value="GAF domain-like"/>
    <property type="match status" value="1"/>
</dbReference>
<dbReference type="RefSeq" id="WP_167844597.1">
    <property type="nucleotide sequence ID" value="NZ_JHEG04000001.1"/>
</dbReference>
<dbReference type="SMART" id="SM00065">
    <property type="entry name" value="GAF"/>
    <property type="match status" value="1"/>
</dbReference>
<feature type="domain" description="PAC" evidence="19">
    <location>
        <begin position="476"/>
        <end position="534"/>
    </location>
</feature>
<dbReference type="GO" id="GO:0005524">
    <property type="term" value="F:ATP binding"/>
    <property type="evidence" value="ECO:0007669"/>
    <property type="project" value="UniProtKB-KW"/>
</dbReference>
<comment type="caution">
    <text evidence="20">The sequence shown here is derived from an EMBL/GenBank/DDBJ whole genome shotgun (WGS) entry which is preliminary data.</text>
</comment>
<dbReference type="InterPro" id="IPR000700">
    <property type="entry name" value="PAS-assoc_C"/>
</dbReference>
<dbReference type="SMART" id="SM00448">
    <property type="entry name" value="REC"/>
    <property type="match status" value="1"/>
</dbReference>
<dbReference type="Gene3D" id="3.30.450.40">
    <property type="match status" value="1"/>
</dbReference>
<comment type="catalytic activity">
    <reaction evidence="1">
        <text>ATP + protein L-histidine = ADP + protein N-phospho-L-histidine.</text>
        <dbReference type="EC" id="2.7.13.3"/>
    </reaction>
</comment>
<evidence type="ECO:0000256" key="1">
    <source>
        <dbReference type="ARBA" id="ARBA00000085"/>
    </source>
</evidence>
<dbReference type="SMART" id="SM00091">
    <property type="entry name" value="PAS"/>
    <property type="match status" value="5"/>
</dbReference>
<keyword evidence="12" id="KW-0131">Cell cycle</keyword>
<dbReference type="GO" id="GO:0005886">
    <property type="term" value="C:plasma membrane"/>
    <property type="evidence" value="ECO:0007669"/>
    <property type="project" value="TreeGrafter"/>
</dbReference>
<dbReference type="InterPro" id="IPR000014">
    <property type="entry name" value="PAS"/>
</dbReference>
<dbReference type="Pfam" id="PF00989">
    <property type="entry name" value="PAS"/>
    <property type="match status" value="1"/>
</dbReference>
<keyword evidence="9" id="KW-0067">ATP-binding</keyword>
<keyword evidence="15" id="KW-0175">Coiled coil</keyword>
<dbReference type="InterPro" id="IPR003594">
    <property type="entry name" value="HATPase_dom"/>
</dbReference>
<evidence type="ECO:0000256" key="3">
    <source>
        <dbReference type="ARBA" id="ARBA00006402"/>
    </source>
</evidence>
<evidence type="ECO:0000256" key="7">
    <source>
        <dbReference type="ARBA" id="ARBA00022741"/>
    </source>
</evidence>
<dbReference type="GO" id="GO:0006355">
    <property type="term" value="P:regulation of DNA-templated transcription"/>
    <property type="evidence" value="ECO:0007669"/>
    <property type="project" value="InterPro"/>
</dbReference>
<evidence type="ECO:0000256" key="13">
    <source>
        <dbReference type="ARBA" id="ARBA00074306"/>
    </source>
</evidence>
<accession>A0A8S9SVP3</accession>
<evidence type="ECO:0000256" key="6">
    <source>
        <dbReference type="ARBA" id="ARBA00022679"/>
    </source>
</evidence>
<dbReference type="PRINTS" id="PR00344">
    <property type="entry name" value="BCTRLSENSOR"/>
</dbReference>
<dbReference type="SUPFAM" id="SSF52172">
    <property type="entry name" value="CheY-like"/>
    <property type="match status" value="1"/>
</dbReference>
<evidence type="ECO:0000313" key="21">
    <source>
        <dbReference type="Proteomes" id="UP000029738"/>
    </source>
</evidence>
<feature type="coiled-coil region" evidence="15">
    <location>
        <begin position="643"/>
        <end position="671"/>
    </location>
</feature>
<feature type="domain" description="PAC" evidence="19">
    <location>
        <begin position="609"/>
        <end position="657"/>
    </location>
</feature>
<evidence type="ECO:0000259" key="19">
    <source>
        <dbReference type="PROSITE" id="PS50113"/>
    </source>
</evidence>
<dbReference type="Pfam" id="PF13426">
    <property type="entry name" value="PAS_9"/>
    <property type="match status" value="1"/>
</dbReference>
<sequence>MSVNLAQQVRELQTTLTKMQVTLDAIADAIVWVGQNGHVQWCNSSFERLVKQPHKSILNQPLNDLLLLKQAGQEIGWEFYPCAGIFAGNYEPTEYELDRGECVKVLQFFGHCLNLAEEDKIAILTIRDVTQQKHLEAEHRQVMREREESLSQLRATLDSTADGIVLVDLEGNTPVYNQKIMQMWSLPEYLMLPGRGQERVRFIAEQAKDPEAFLGKIRELCVNHPETSVLDIVELKDGRVVERYSQPQWQGNQIIGRVWSFRDVTERIKAEQALLRDRALLQASTEAGMDGILVIDENRKVALYNQRYCQIWQIPEAILQSSDSQKLLELLLDKLEQPQEFVNRVEYLYNHPEETCHDELTLKDGRTLDRYSTAVRSPQGEYYGRIWYFRDITECTKAEKALQQSESKFRTIVETANSIILRWDRKGNIKFLNEYGLRFFGFNIDEIKGRNVVGTIVPETETSGRDLQDLMDDICHHPENYIFNENENICKNGNRVWIVWANKPILDERGQLVEILSVGTDATKRKQTEEALRRSELKYRRIFENSLVGIGRSRLQDGLFLDINQPCAEIIGYSSVTDLIGKRYAPDFHVDSEIRPWILNQLQQHGEVRNLEIQLRRQDGSIAWGLMSARINAEDSCLEFMIADISDRKRLEEERQHAELERKKADEALQTRVRAESLLSSISRQFIDREFNTAITFTLKAIAQFIGAERACIFEYTENQSQVGLIYEWSLPCIQPLSLSGQGGAVERFSLLSEILHNKAFVVNCVTELPKNSTERALFESHSIQSVIAVPMTHKGSVVGFLGADVVNYSKNWSKEDINLLKLAGELIAIGKARHQVEEALRVAKEAAEAANRAKSAFLANMSHELRTPLNAILGFAQLMERDTALTTKQRESLATINCSGEHLLNLINDVLEMSKIEAGHSVLHPEPFDLHHLLQTLHEMFLLRTQAKQLLLKFEIASDVPQYVYTDQGKLRQVLINLLGNAVKFTHTGEVTLRVKLGIGDWGMRAGDKGDKGDILRNNARSPMLNRQYSIAFEIEDTGRGIAPEEMEHLFQPFVQTTSGTQAKEGTGLGLTISREFARLMGGDIYAESTPGQGAIFRFKIQLTLAEPQEVTTLSTRGRVLQLAPNQPKYRILVVDDRRENRDLIAQLLSLVGFDVQCATNGQEAIALWETWQPHLIWMDMRMPVMNGYEATAEIRRREQQWETQQRGLTTFNSQSLTLNPRSQTTIIALTASAFEEQQANILAVGCDDLVRKPFREQVIFEKMAQYLGVRYLYAKEPEKVTIQAKGNRKAEQSLKVSDLNKIMPSEWTLQLHQAAIEVDGNRIAQLLEEIPETHSEIAGILTELLRHFCFDEILNLLEVSDAKD</sequence>
<organism evidence="20 21">
    <name type="scientific">Tolypothrix bouteillei VB521301</name>
    <dbReference type="NCBI Taxonomy" id="1479485"/>
    <lineage>
        <taxon>Bacteria</taxon>
        <taxon>Bacillati</taxon>
        <taxon>Cyanobacteriota</taxon>
        <taxon>Cyanophyceae</taxon>
        <taxon>Nostocales</taxon>
        <taxon>Tolypothrichaceae</taxon>
        <taxon>Tolypothrix</taxon>
    </lineage>
</organism>
<dbReference type="Gene3D" id="3.30.450.20">
    <property type="entry name" value="PAS domain"/>
    <property type="match status" value="5"/>
</dbReference>
<evidence type="ECO:0000256" key="2">
    <source>
        <dbReference type="ARBA" id="ARBA00004370"/>
    </source>
</evidence>
<evidence type="ECO:0000313" key="20">
    <source>
        <dbReference type="EMBL" id="KAF3884275.1"/>
    </source>
</evidence>
<keyword evidence="10" id="KW-0902">Two-component regulatory system</keyword>
<dbReference type="EMBL" id="JHEG04000001">
    <property type="protein sequence ID" value="KAF3884275.1"/>
    <property type="molecule type" value="Genomic_DNA"/>
</dbReference>
<evidence type="ECO:0000256" key="4">
    <source>
        <dbReference type="ARBA" id="ARBA00012438"/>
    </source>
</evidence>
<dbReference type="GO" id="GO:0009927">
    <property type="term" value="F:histidine phosphotransfer kinase activity"/>
    <property type="evidence" value="ECO:0007669"/>
    <property type="project" value="TreeGrafter"/>
</dbReference>
<dbReference type="InterPro" id="IPR011006">
    <property type="entry name" value="CheY-like_superfamily"/>
</dbReference>
<dbReference type="InterPro" id="IPR003661">
    <property type="entry name" value="HisK_dim/P_dom"/>
</dbReference>
<dbReference type="InterPro" id="IPR013767">
    <property type="entry name" value="PAS_fold"/>
</dbReference>
<evidence type="ECO:0000256" key="15">
    <source>
        <dbReference type="SAM" id="Coils"/>
    </source>
</evidence>
<dbReference type="FunFam" id="3.30.565.10:FF:000010">
    <property type="entry name" value="Sensor histidine kinase RcsC"/>
    <property type="match status" value="1"/>
</dbReference>
<dbReference type="FunFam" id="1.10.287.130:FF:000038">
    <property type="entry name" value="Sensory transduction histidine kinase"/>
    <property type="match status" value="1"/>
</dbReference>
<dbReference type="InterPro" id="IPR036097">
    <property type="entry name" value="HisK_dim/P_sf"/>
</dbReference>
<comment type="similarity">
    <text evidence="3">In the N-terminal section; belongs to the phytochrome family.</text>
</comment>
<dbReference type="PROSITE" id="PS50109">
    <property type="entry name" value="HIS_KIN"/>
    <property type="match status" value="1"/>
</dbReference>
<dbReference type="SUPFAM" id="SSF55874">
    <property type="entry name" value="ATPase domain of HSP90 chaperone/DNA topoisomerase II/histidine kinase"/>
    <property type="match status" value="1"/>
</dbReference>
<dbReference type="InterPro" id="IPR036890">
    <property type="entry name" value="HATPase_C_sf"/>
</dbReference>
<dbReference type="Pfam" id="PF02518">
    <property type="entry name" value="HATPase_c"/>
    <property type="match status" value="1"/>
</dbReference>
<dbReference type="Gene3D" id="1.10.287.130">
    <property type="match status" value="1"/>
</dbReference>
<dbReference type="PROSITE" id="PS50110">
    <property type="entry name" value="RESPONSE_REGULATORY"/>
    <property type="match status" value="1"/>
</dbReference>
<dbReference type="SMART" id="SM00387">
    <property type="entry name" value="HATPase_c"/>
    <property type="match status" value="1"/>
</dbReference>
<dbReference type="Gene3D" id="3.40.50.2300">
    <property type="match status" value="1"/>
</dbReference>
<dbReference type="SUPFAM" id="SSF55785">
    <property type="entry name" value="PYP-like sensor domain (PAS domain)"/>
    <property type="match status" value="5"/>
</dbReference>
<evidence type="ECO:0000256" key="9">
    <source>
        <dbReference type="ARBA" id="ARBA00022840"/>
    </source>
</evidence>
<dbReference type="InterPro" id="IPR004358">
    <property type="entry name" value="Sig_transdc_His_kin-like_C"/>
</dbReference>
<feature type="domain" description="PAS" evidence="18">
    <location>
        <begin position="405"/>
        <end position="457"/>
    </location>
</feature>